<dbReference type="SFLD" id="SFLDS00029">
    <property type="entry name" value="Radical_SAM"/>
    <property type="match status" value="1"/>
</dbReference>
<comment type="cofactor">
    <cofactor evidence="15">
        <name>[4Fe-4S] cluster</name>
        <dbReference type="ChEBI" id="CHEBI:49883"/>
    </cofactor>
    <text evidence="15">Binds 1 [4Fe-4S] cluster. The cluster is coordinated with 3 cysteines and an exchangeable S-adenosyl-L-methionine.</text>
</comment>
<dbReference type="GO" id="GO:0051989">
    <property type="term" value="F:coproporphyrinogen dehydrogenase activity"/>
    <property type="evidence" value="ECO:0007669"/>
    <property type="project" value="UniProtKB-EC"/>
</dbReference>
<dbReference type="NCBIfam" id="TIGR00538">
    <property type="entry name" value="hemN"/>
    <property type="match status" value="1"/>
</dbReference>
<sequence>MESYTDLQRAVFDRGLIERYDGHGPRYTSYPTADRFADFDAQRYNAAIEERQPGSAAKPLSLYFHLPFCDTICYYCACNKVITKDRGRTTEYLSYLKQEIALAASLLKQRGKVWQLHLGGGTPTFFSDGQLGDLLAYVHRYFELQDGGEYSIEIDPRKVSSASIRALAGLGFNRMSVGVQDFDPQVQLAVNRVQSEEQTRAVIDEARAAGFASVSVDLIYGLPLQSQASVHRTIERIVALRPDRIALYNYAHLPQRFAPQRRIDEASLPAASVKLDILGDSIQALQEAGYLYIGMDHFALPEDDLAVAQRRGRLHRNFQGYSTYADSDLLGFGVSAIGLVGPVYAQNAKTLDAYYGALAQGRLPTTRGLVMNRDDLIRRTVIQTLMCQFRLSYAPLEISYMIDFPTYFAEELSRLAAFAADGLLQFTSDGLEVTARGRMLVRAIAMVFDCYLKAAPRPNGYSRLI</sequence>
<keyword evidence="10 15" id="KW-0408">Iron</keyword>
<reference evidence="17" key="1">
    <citation type="submission" date="2022-10" db="EMBL/GenBank/DDBJ databases">
        <title>Chitiniphilus purpureus sp. nov., a novel chitin-degrading bacterium isolated from crawfish pond sediment.</title>
        <authorList>
            <person name="Li K."/>
        </authorList>
    </citation>
    <scope>NUCLEOTIDE SEQUENCE</scope>
    <source>
        <strain evidence="17">CD1</strain>
    </source>
</reference>
<keyword evidence="11 15" id="KW-0411">Iron-sulfur</keyword>
<protein>
    <recommendedName>
        <fullName evidence="15">Coproporphyrinogen-III oxidase</fullName>
        <ecNumber evidence="15">1.3.98.3</ecNumber>
    </recommendedName>
</protein>
<dbReference type="EC" id="1.3.98.3" evidence="15"/>
<gene>
    <name evidence="17" type="primary">hemN</name>
    <name evidence="17" type="ORF">N8I74_09300</name>
</gene>
<dbReference type="SUPFAM" id="SSF102114">
    <property type="entry name" value="Radical SAM enzymes"/>
    <property type="match status" value="1"/>
</dbReference>
<dbReference type="InterPro" id="IPR007197">
    <property type="entry name" value="rSAM"/>
</dbReference>
<evidence type="ECO:0000256" key="1">
    <source>
        <dbReference type="ARBA" id="ARBA00004496"/>
    </source>
</evidence>
<dbReference type="InterPro" id="IPR004558">
    <property type="entry name" value="Coprogen_oxidase_HemN"/>
</dbReference>
<evidence type="ECO:0000313" key="18">
    <source>
        <dbReference type="Proteomes" id="UP001061302"/>
    </source>
</evidence>
<organism evidence="17 18">
    <name type="scientific">Chitiniphilus purpureus</name>
    <dbReference type="NCBI Taxonomy" id="2981137"/>
    <lineage>
        <taxon>Bacteria</taxon>
        <taxon>Pseudomonadati</taxon>
        <taxon>Pseudomonadota</taxon>
        <taxon>Betaproteobacteria</taxon>
        <taxon>Neisseriales</taxon>
        <taxon>Chitinibacteraceae</taxon>
        <taxon>Chitiniphilus</taxon>
    </lineage>
</organism>
<keyword evidence="7 15" id="KW-0949">S-adenosyl-L-methionine</keyword>
<dbReference type="InterPro" id="IPR058240">
    <property type="entry name" value="rSAM_sf"/>
</dbReference>
<dbReference type="RefSeq" id="WP_263126613.1">
    <property type="nucleotide sequence ID" value="NZ_CP106753.1"/>
</dbReference>
<evidence type="ECO:0000256" key="11">
    <source>
        <dbReference type="ARBA" id="ARBA00023014"/>
    </source>
</evidence>
<evidence type="ECO:0000256" key="5">
    <source>
        <dbReference type="ARBA" id="ARBA00022485"/>
    </source>
</evidence>
<keyword evidence="6 15" id="KW-0963">Cytoplasm</keyword>
<keyword evidence="8 15" id="KW-0479">Metal-binding</keyword>
<comment type="pathway">
    <text evidence="2 15">Porphyrin-containing compound metabolism; protoporphyrin-IX biosynthesis; protoporphyrinogen-IX from coproporphyrinogen-III (AdoMet route): step 1/1.</text>
</comment>
<evidence type="ECO:0000256" key="15">
    <source>
        <dbReference type="PIRNR" id="PIRNR000167"/>
    </source>
</evidence>
<evidence type="ECO:0000256" key="13">
    <source>
        <dbReference type="ARBA" id="ARBA00024295"/>
    </source>
</evidence>
<comment type="similarity">
    <text evidence="3 15">Belongs to the anaerobic coproporphyrinogen-III oxidase family.</text>
</comment>
<dbReference type="Gene3D" id="1.10.10.920">
    <property type="match status" value="1"/>
</dbReference>
<evidence type="ECO:0000313" key="17">
    <source>
        <dbReference type="EMBL" id="UXY17182.1"/>
    </source>
</evidence>
<keyword evidence="12 15" id="KW-0627">Porphyrin biosynthesis</keyword>
<evidence type="ECO:0000256" key="7">
    <source>
        <dbReference type="ARBA" id="ARBA00022691"/>
    </source>
</evidence>
<keyword evidence="18" id="KW-1185">Reference proteome</keyword>
<accession>A0ABY6DS72</accession>
<dbReference type="Proteomes" id="UP001061302">
    <property type="component" value="Chromosome"/>
</dbReference>
<dbReference type="PANTHER" id="PTHR13932">
    <property type="entry name" value="COPROPORPHYRINIGEN III OXIDASE"/>
    <property type="match status" value="1"/>
</dbReference>
<comment type="subcellular location">
    <subcellularLocation>
        <location evidence="1 15">Cytoplasm</location>
    </subcellularLocation>
</comment>
<evidence type="ECO:0000256" key="9">
    <source>
        <dbReference type="ARBA" id="ARBA00023002"/>
    </source>
</evidence>
<evidence type="ECO:0000256" key="8">
    <source>
        <dbReference type="ARBA" id="ARBA00022723"/>
    </source>
</evidence>
<proteinExistence type="inferred from homology"/>
<evidence type="ECO:0000256" key="4">
    <source>
        <dbReference type="ARBA" id="ARBA00011245"/>
    </source>
</evidence>
<keyword evidence="5 15" id="KW-0004">4Fe-4S</keyword>
<dbReference type="Pfam" id="PF04055">
    <property type="entry name" value="Radical_SAM"/>
    <property type="match status" value="1"/>
</dbReference>
<dbReference type="PIRSF" id="PIRSF000167">
    <property type="entry name" value="HemN"/>
    <property type="match status" value="1"/>
</dbReference>
<feature type="domain" description="Radical SAM core" evidence="16">
    <location>
        <begin position="54"/>
        <end position="288"/>
    </location>
</feature>
<name>A0ABY6DS72_9NEIS</name>
<dbReference type="InterPro" id="IPR034505">
    <property type="entry name" value="Coproporphyrinogen-III_oxidase"/>
</dbReference>
<evidence type="ECO:0000256" key="10">
    <source>
        <dbReference type="ARBA" id="ARBA00023004"/>
    </source>
</evidence>
<comment type="function">
    <text evidence="13">Involved in the heme biosynthesis. Catalyzes the anaerobic oxidative decarboxylation of propionate groups of rings A and B of coproporphyrinogen III to yield the vinyl groups in protoporphyrinogen IX.</text>
</comment>
<evidence type="ECO:0000256" key="12">
    <source>
        <dbReference type="ARBA" id="ARBA00023244"/>
    </source>
</evidence>
<comment type="subunit">
    <text evidence="4">Monomer.</text>
</comment>
<evidence type="ECO:0000256" key="3">
    <source>
        <dbReference type="ARBA" id="ARBA00005493"/>
    </source>
</evidence>
<dbReference type="Gene3D" id="3.80.30.20">
    <property type="entry name" value="tm_1862 like domain"/>
    <property type="match status" value="1"/>
</dbReference>
<evidence type="ECO:0000259" key="16">
    <source>
        <dbReference type="PROSITE" id="PS51918"/>
    </source>
</evidence>
<evidence type="ECO:0000256" key="2">
    <source>
        <dbReference type="ARBA" id="ARBA00004785"/>
    </source>
</evidence>
<dbReference type="CDD" id="cd01335">
    <property type="entry name" value="Radical_SAM"/>
    <property type="match status" value="1"/>
</dbReference>
<dbReference type="Pfam" id="PF06969">
    <property type="entry name" value="HemN_C"/>
    <property type="match status" value="1"/>
</dbReference>
<dbReference type="PROSITE" id="PS51918">
    <property type="entry name" value="RADICAL_SAM"/>
    <property type="match status" value="1"/>
</dbReference>
<dbReference type="InterPro" id="IPR006638">
    <property type="entry name" value="Elp3/MiaA/NifB-like_rSAM"/>
</dbReference>
<keyword evidence="9 15" id="KW-0560">Oxidoreductase</keyword>
<comment type="catalytic activity">
    <reaction evidence="14 15">
        <text>coproporphyrinogen III + 2 S-adenosyl-L-methionine = protoporphyrinogen IX + 2 5'-deoxyadenosine + 2 L-methionine + 2 CO2</text>
        <dbReference type="Rhea" id="RHEA:15425"/>
        <dbReference type="ChEBI" id="CHEBI:16526"/>
        <dbReference type="ChEBI" id="CHEBI:17319"/>
        <dbReference type="ChEBI" id="CHEBI:57307"/>
        <dbReference type="ChEBI" id="CHEBI:57309"/>
        <dbReference type="ChEBI" id="CHEBI:57844"/>
        <dbReference type="ChEBI" id="CHEBI:59789"/>
        <dbReference type="EC" id="1.3.98.3"/>
    </reaction>
</comment>
<evidence type="ECO:0000256" key="6">
    <source>
        <dbReference type="ARBA" id="ARBA00022490"/>
    </source>
</evidence>
<dbReference type="PANTHER" id="PTHR13932:SF6">
    <property type="entry name" value="OXYGEN-INDEPENDENT COPROPORPHYRINOGEN III OXIDASE"/>
    <property type="match status" value="1"/>
</dbReference>
<dbReference type="SFLD" id="SFLDG01065">
    <property type="entry name" value="anaerobic_coproporphyrinogen-I"/>
    <property type="match status" value="1"/>
</dbReference>
<evidence type="ECO:0000256" key="14">
    <source>
        <dbReference type="ARBA" id="ARBA00048321"/>
    </source>
</evidence>
<dbReference type="EMBL" id="CP106753">
    <property type="protein sequence ID" value="UXY17182.1"/>
    <property type="molecule type" value="Genomic_DNA"/>
</dbReference>
<dbReference type="InterPro" id="IPR010723">
    <property type="entry name" value="HemN_C"/>
</dbReference>
<dbReference type="InterPro" id="IPR023404">
    <property type="entry name" value="rSAM_horseshoe"/>
</dbReference>
<dbReference type="SMART" id="SM00729">
    <property type="entry name" value="Elp3"/>
    <property type="match status" value="1"/>
</dbReference>